<comment type="caution">
    <text evidence="1">The sequence shown here is derived from an EMBL/GenBank/DDBJ whole genome shotgun (WGS) entry which is preliminary data.</text>
</comment>
<sequence>MGYAYDGEPLREGEYYSQMLTNSPVELHDKELQRPTYGCPGNGPFFVPRPWFPGLHFLPHLSSSTEMVAVVISRGQVRGNSPTTSSQVWFKVDGALLRKLLPRTCNLINSSSRFMSILHLDRFLSQDSSQGISKPRLYDAFCFLFGHLEEHSRLRDLKMFELAERLLDKYPSMDSSEDTRAALDWGDLMCALCALLHNQTGLGCSPELLILIANFLEKLFRILRHRLGGHHEGPMAHLFDAFTGIFGDERSMAPQMGQIRRIWAGFDVRVRELVMWYLAFNAVEEENVGRADWVYQLVNSL</sequence>
<dbReference type="EMBL" id="JAGPYM010000011">
    <property type="protein sequence ID" value="KAH6889228.1"/>
    <property type="molecule type" value="Genomic_DNA"/>
</dbReference>
<protein>
    <submittedName>
        <fullName evidence="1">Uncharacterized protein</fullName>
    </submittedName>
</protein>
<dbReference type="Proteomes" id="UP000777438">
    <property type="component" value="Unassembled WGS sequence"/>
</dbReference>
<dbReference type="AlphaFoldDB" id="A0A9P8W2X7"/>
<evidence type="ECO:0000313" key="1">
    <source>
        <dbReference type="EMBL" id="KAH6889228.1"/>
    </source>
</evidence>
<reference evidence="1 2" key="1">
    <citation type="journal article" date="2021" name="Nat. Commun.">
        <title>Genetic determinants of endophytism in the Arabidopsis root mycobiome.</title>
        <authorList>
            <person name="Mesny F."/>
            <person name="Miyauchi S."/>
            <person name="Thiergart T."/>
            <person name="Pickel B."/>
            <person name="Atanasova L."/>
            <person name="Karlsson M."/>
            <person name="Huettel B."/>
            <person name="Barry K.W."/>
            <person name="Haridas S."/>
            <person name="Chen C."/>
            <person name="Bauer D."/>
            <person name="Andreopoulos W."/>
            <person name="Pangilinan J."/>
            <person name="LaButti K."/>
            <person name="Riley R."/>
            <person name="Lipzen A."/>
            <person name="Clum A."/>
            <person name="Drula E."/>
            <person name="Henrissat B."/>
            <person name="Kohler A."/>
            <person name="Grigoriev I.V."/>
            <person name="Martin F.M."/>
            <person name="Hacquard S."/>
        </authorList>
    </citation>
    <scope>NUCLEOTIDE SEQUENCE [LARGE SCALE GENOMIC DNA]</scope>
    <source>
        <strain evidence="1 2">MPI-CAGE-CH-0241</strain>
    </source>
</reference>
<keyword evidence="2" id="KW-1185">Reference proteome</keyword>
<dbReference type="OrthoDB" id="4637685at2759"/>
<accession>A0A9P8W2X7</accession>
<evidence type="ECO:0000313" key="2">
    <source>
        <dbReference type="Proteomes" id="UP000777438"/>
    </source>
</evidence>
<organism evidence="1 2">
    <name type="scientific">Thelonectria olida</name>
    <dbReference type="NCBI Taxonomy" id="1576542"/>
    <lineage>
        <taxon>Eukaryota</taxon>
        <taxon>Fungi</taxon>
        <taxon>Dikarya</taxon>
        <taxon>Ascomycota</taxon>
        <taxon>Pezizomycotina</taxon>
        <taxon>Sordariomycetes</taxon>
        <taxon>Hypocreomycetidae</taxon>
        <taxon>Hypocreales</taxon>
        <taxon>Nectriaceae</taxon>
        <taxon>Thelonectria</taxon>
    </lineage>
</organism>
<proteinExistence type="predicted"/>
<gene>
    <name evidence="1" type="ORF">B0T10DRAFT_606575</name>
</gene>
<name>A0A9P8W2X7_9HYPO</name>